<dbReference type="Proteomes" id="UP000597656">
    <property type="component" value="Unassembled WGS sequence"/>
</dbReference>
<comment type="caution">
    <text evidence="1">The sequence shown here is derived from an EMBL/GenBank/DDBJ whole genome shotgun (WGS) entry which is preliminary data.</text>
</comment>
<accession>A0ABQ2IW19</accession>
<organism evidence="1 2">
    <name type="scientific">Lentzea pudingi</name>
    <dbReference type="NCBI Taxonomy" id="1789439"/>
    <lineage>
        <taxon>Bacteria</taxon>
        <taxon>Bacillati</taxon>
        <taxon>Actinomycetota</taxon>
        <taxon>Actinomycetes</taxon>
        <taxon>Pseudonocardiales</taxon>
        <taxon>Pseudonocardiaceae</taxon>
        <taxon>Lentzea</taxon>
    </lineage>
</organism>
<dbReference type="EMBL" id="BMNC01000029">
    <property type="protein sequence ID" value="GGN29031.1"/>
    <property type="molecule type" value="Genomic_DNA"/>
</dbReference>
<dbReference type="InterPro" id="IPR035198">
    <property type="entry name" value="SU10_MCP"/>
</dbReference>
<evidence type="ECO:0000313" key="2">
    <source>
        <dbReference type="Proteomes" id="UP000597656"/>
    </source>
</evidence>
<evidence type="ECO:0000313" key="1">
    <source>
        <dbReference type="EMBL" id="GGN29031.1"/>
    </source>
</evidence>
<name>A0ABQ2IW19_9PSEU</name>
<keyword evidence="2" id="KW-1185">Reference proteome</keyword>
<reference evidence="2" key="1">
    <citation type="journal article" date="2019" name="Int. J. Syst. Evol. Microbiol.">
        <title>The Global Catalogue of Microorganisms (GCM) 10K type strain sequencing project: providing services to taxonomists for standard genome sequencing and annotation.</title>
        <authorList>
            <consortium name="The Broad Institute Genomics Platform"/>
            <consortium name="The Broad Institute Genome Sequencing Center for Infectious Disease"/>
            <person name="Wu L."/>
            <person name="Ma J."/>
        </authorList>
    </citation>
    <scope>NUCLEOTIDE SEQUENCE [LARGE SCALE GENOMIC DNA]</scope>
    <source>
        <strain evidence="2">CGMCC 4.7319</strain>
    </source>
</reference>
<protein>
    <submittedName>
        <fullName evidence="1">Uncharacterized protein</fullName>
    </submittedName>
</protein>
<proteinExistence type="predicted"/>
<gene>
    <name evidence="1" type="ORF">GCM10011609_85780</name>
</gene>
<dbReference type="Pfam" id="PF17236">
    <property type="entry name" value="SU10_MCP"/>
    <property type="match status" value="1"/>
</dbReference>
<sequence length="79" mass="8274">MLNRYVPAETVQVVSLDQCVLVLLETPGKGLLFSKPLARNGSTDKAQIYGEISLEYGPEIMHGKITVLTTSAPAGGGGA</sequence>